<comment type="caution">
    <text evidence="5">The sequence shown here is derived from an EMBL/GenBank/DDBJ whole genome shotgun (WGS) entry which is preliminary data.</text>
</comment>
<keyword evidence="6" id="KW-1185">Reference proteome</keyword>
<keyword evidence="2" id="KW-0238">DNA-binding</keyword>
<dbReference type="SUPFAM" id="SSF48452">
    <property type="entry name" value="TPR-like"/>
    <property type="match status" value="1"/>
</dbReference>
<keyword evidence="1" id="KW-0805">Transcription regulation</keyword>
<dbReference type="Gene3D" id="1.10.10.10">
    <property type="entry name" value="Winged helix-like DNA-binding domain superfamily/Winged helix DNA-binding domain"/>
    <property type="match status" value="1"/>
</dbReference>
<dbReference type="Gene3D" id="1.25.40.10">
    <property type="entry name" value="Tetratricopeptide repeat domain"/>
    <property type="match status" value="2"/>
</dbReference>
<dbReference type="GO" id="GO:0006355">
    <property type="term" value="P:regulation of DNA-templated transcription"/>
    <property type="evidence" value="ECO:0007669"/>
    <property type="project" value="InterPro"/>
</dbReference>
<evidence type="ECO:0000256" key="3">
    <source>
        <dbReference type="ARBA" id="ARBA00023163"/>
    </source>
</evidence>
<evidence type="ECO:0000313" key="5">
    <source>
        <dbReference type="EMBL" id="OYN77075.1"/>
    </source>
</evidence>
<dbReference type="InterPro" id="IPR011990">
    <property type="entry name" value="TPR-like_helical_dom_sf"/>
</dbReference>
<dbReference type="GO" id="GO:0003677">
    <property type="term" value="F:DNA binding"/>
    <property type="evidence" value="ECO:0007669"/>
    <property type="project" value="UniProtKB-KW"/>
</dbReference>
<dbReference type="AlphaFoldDB" id="A0A255DIL3"/>
<reference evidence="5 6" key="1">
    <citation type="submission" date="2017-07" db="EMBL/GenBank/DDBJ databases">
        <title>The new phylogeny of genus Mycobacterium.</title>
        <authorList>
            <person name="Tortoli E."/>
            <person name="Trovato A."/>
            <person name="Cirillo D.M."/>
        </authorList>
    </citation>
    <scope>NUCLEOTIDE SEQUENCE [LARGE SCALE GENOMIC DNA]</scope>
    <source>
        <strain evidence="5 6">ATCC 33027</strain>
    </source>
</reference>
<gene>
    <name evidence="5" type="ORF">CG716_19685</name>
</gene>
<dbReference type="PANTHER" id="PTHR44688">
    <property type="entry name" value="DNA-BINDING TRANSCRIPTIONAL ACTIVATOR DEVR_DOSR"/>
    <property type="match status" value="1"/>
</dbReference>
<dbReference type="PRINTS" id="PR00038">
    <property type="entry name" value="HTHLUXR"/>
</dbReference>
<name>A0A255DIL3_9MYCO</name>
<organism evidence="5 6">
    <name type="scientific">Mycolicibacterium sphagni</name>
    <dbReference type="NCBI Taxonomy" id="1786"/>
    <lineage>
        <taxon>Bacteria</taxon>
        <taxon>Bacillati</taxon>
        <taxon>Actinomycetota</taxon>
        <taxon>Actinomycetes</taxon>
        <taxon>Mycobacteriales</taxon>
        <taxon>Mycobacteriaceae</taxon>
        <taxon>Mycolicibacterium</taxon>
    </lineage>
</organism>
<dbReference type="InterPro" id="IPR016032">
    <property type="entry name" value="Sig_transdc_resp-reg_C-effctor"/>
</dbReference>
<dbReference type="PROSITE" id="PS50043">
    <property type="entry name" value="HTH_LUXR_2"/>
    <property type="match status" value="1"/>
</dbReference>
<evidence type="ECO:0000256" key="2">
    <source>
        <dbReference type="ARBA" id="ARBA00023125"/>
    </source>
</evidence>
<dbReference type="SMART" id="SM00028">
    <property type="entry name" value="TPR"/>
    <property type="match status" value="2"/>
</dbReference>
<evidence type="ECO:0000256" key="1">
    <source>
        <dbReference type="ARBA" id="ARBA00023015"/>
    </source>
</evidence>
<dbReference type="SUPFAM" id="SSF46894">
    <property type="entry name" value="C-terminal effector domain of the bipartite response regulators"/>
    <property type="match status" value="1"/>
</dbReference>
<dbReference type="InterPro" id="IPR036388">
    <property type="entry name" value="WH-like_DNA-bd_sf"/>
</dbReference>
<dbReference type="InterPro" id="IPR000792">
    <property type="entry name" value="Tscrpt_reg_LuxR_C"/>
</dbReference>
<dbReference type="SMART" id="SM00421">
    <property type="entry name" value="HTH_LUXR"/>
    <property type="match status" value="1"/>
</dbReference>
<keyword evidence="3" id="KW-0804">Transcription</keyword>
<evidence type="ECO:0000313" key="6">
    <source>
        <dbReference type="Proteomes" id="UP000216063"/>
    </source>
</evidence>
<accession>A0A255DIL3</accession>
<feature type="domain" description="HTH luxR-type" evidence="4">
    <location>
        <begin position="469"/>
        <end position="534"/>
    </location>
</feature>
<dbReference type="Proteomes" id="UP000216063">
    <property type="component" value="Unassembled WGS sequence"/>
</dbReference>
<dbReference type="OrthoDB" id="27092at2"/>
<proteinExistence type="predicted"/>
<protein>
    <recommendedName>
        <fullName evidence="4">HTH luxR-type domain-containing protein</fullName>
    </recommendedName>
</protein>
<dbReference type="PROSITE" id="PS00622">
    <property type="entry name" value="HTH_LUXR_1"/>
    <property type="match status" value="1"/>
</dbReference>
<dbReference type="PANTHER" id="PTHR44688:SF16">
    <property type="entry name" value="DNA-BINDING TRANSCRIPTIONAL ACTIVATOR DEVR_DOSR"/>
    <property type="match status" value="1"/>
</dbReference>
<dbReference type="Pfam" id="PF00196">
    <property type="entry name" value="GerE"/>
    <property type="match status" value="1"/>
</dbReference>
<sequence length="545" mass="59859">MAAADDLHTARDAYSRGDWRTAYDHFTAAQTTQGLDTDDLSSYGMAAWRLGYGRHSMQLSEQAFNRLIAANDTQKAAMKAVEVALQWFNGGDFNITRVWINRVRRLHEKQPDDQILAYLLYVDSLVAIDEGRNDVAADLVTQLQEVTTRLNDPGFNALCATASGVTLLPFARTSEAFAQLDEAMMPVLADQVPVDWAGDIYCAVIYECHRLADYSRMKTWFDAMEVWKKGPQVSASWYGTTCEVHKMDLHSATKDYHQIEQRLVDAIAAVGDFPGTAGKGYYELGEIRRRKGDIDGARAAFAQARDHNKDPQPGEALLRCHLGEDAAAWTDLRIRMDAEQDEINRTRLLPAAVEIALARNKVDDADQLCTELETGAEKFDSPGFRAWAAHARGALLVKQGRAAEALPVLQDALKRYRSTQCRYEMAQVYEWLSLARAGTGDKAGAATETANAASIYQQLGAVPNQATPITEAPGGLTKRELEVLAGIAAGGSNRDVSKQLFISEKTVGRHLANIYVKLGVSSRTAAAAWAHENKVKPSASTSFAP</sequence>
<dbReference type="InterPro" id="IPR019734">
    <property type="entry name" value="TPR_rpt"/>
</dbReference>
<dbReference type="RefSeq" id="WP_094482693.1">
    <property type="nucleotide sequence ID" value="NZ_NOZR01000018.1"/>
</dbReference>
<dbReference type="CDD" id="cd06170">
    <property type="entry name" value="LuxR_C_like"/>
    <property type="match status" value="1"/>
</dbReference>
<dbReference type="EMBL" id="NOZR01000018">
    <property type="protein sequence ID" value="OYN77075.1"/>
    <property type="molecule type" value="Genomic_DNA"/>
</dbReference>
<evidence type="ECO:0000259" key="4">
    <source>
        <dbReference type="PROSITE" id="PS50043"/>
    </source>
</evidence>